<dbReference type="Pfam" id="PF04307">
    <property type="entry name" value="YdjM"/>
    <property type="match status" value="1"/>
</dbReference>
<keyword evidence="1" id="KW-0812">Transmembrane</keyword>
<organism evidence="2 3">
    <name type="scientific">Planifilum fulgidum</name>
    <dbReference type="NCBI Taxonomy" id="201973"/>
    <lineage>
        <taxon>Bacteria</taxon>
        <taxon>Bacillati</taxon>
        <taxon>Bacillota</taxon>
        <taxon>Bacilli</taxon>
        <taxon>Bacillales</taxon>
        <taxon>Thermoactinomycetaceae</taxon>
        <taxon>Planifilum</taxon>
    </lineage>
</organism>
<feature type="transmembrane region" description="Helical" evidence="1">
    <location>
        <begin position="69"/>
        <end position="89"/>
    </location>
</feature>
<keyword evidence="3" id="KW-1185">Reference proteome</keyword>
<protein>
    <submittedName>
        <fullName evidence="2">Inner membrane protein</fullName>
    </submittedName>
</protein>
<dbReference type="AlphaFoldDB" id="A0A1I2QNI3"/>
<proteinExistence type="predicted"/>
<dbReference type="InterPro" id="IPR053170">
    <property type="entry name" value="Transcription_regulator"/>
</dbReference>
<dbReference type="InterPro" id="IPR007404">
    <property type="entry name" value="YdjM-like"/>
</dbReference>
<keyword evidence="1" id="KW-0472">Membrane</keyword>
<sequence length="329" mass="37579">MDTGTHFAMGIGLFGLAHLDPAVASHPVTAQAVLLGTVLGSQAPDFDGLFRIKGGAAYIRQHRGASHSFPMVFVWTFLIASILSLTHEGAALSSLWMWTFLAVAVHVLSDCFNSYGTQALRPLSRRWIAWDVLNIIDPFILTAHLAGFLLWWRTQVHPGVLFAGIYGLIILYTAWRWRIHRSLVRMVQKQAKQAKRISVLPTIRPSRWKLVVEEEGRVRFGEIRRRRIRWTDEIADTDRNHPAALASLKDPDIASFLHFSDYGYVQVQPFGNGYKVRWADVRYYHKKRFPFVAVAYLDNDLEVISSYIGWSSEQRLEKKIQRSCTIETL</sequence>
<dbReference type="RefSeq" id="WP_092039701.1">
    <property type="nucleotide sequence ID" value="NZ_FOOK01000025.1"/>
</dbReference>
<dbReference type="EMBL" id="FOOK01000025">
    <property type="protein sequence ID" value="SFG30145.1"/>
    <property type="molecule type" value="Genomic_DNA"/>
</dbReference>
<dbReference type="OrthoDB" id="110250at2"/>
<dbReference type="PANTHER" id="PTHR40031:SF1">
    <property type="entry name" value="MEMBRANE-BOUND METAL-DEPENDENT HYDROLASE"/>
    <property type="match status" value="1"/>
</dbReference>
<name>A0A1I2QNI3_9BACL</name>
<dbReference type="PANTHER" id="PTHR40031">
    <property type="entry name" value="HYPOTHETICAL MEMBRANE SPANNING PROTEIN"/>
    <property type="match status" value="1"/>
</dbReference>
<keyword evidence="1" id="KW-1133">Transmembrane helix</keyword>
<evidence type="ECO:0000313" key="3">
    <source>
        <dbReference type="Proteomes" id="UP000198661"/>
    </source>
</evidence>
<feature type="transmembrane region" description="Helical" evidence="1">
    <location>
        <begin position="127"/>
        <end position="152"/>
    </location>
</feature>
<evidence type="ECO:0000313" key="2">
    <source>
        <dbReference type="EMBL" id="SFG30145.1"/>
    </source>
</evidence>
<dbReference type="Proteomes" id="UP000198661">
    <property type="component" value="Unassembled WGS sequence"/>
</dbReference>
<gene>
    <name evidence="2" type="ORF">SAMN04488025_12529</name>
</gene>
<feature type="transmembrane region" description="Helical" evidence="1">
    <location>
        <begin position="158"/>
        <end position="175"/>
    </location>
</feature>
<dbReference type="STRING" id="201973.SAMN04488025_12529"/>
<accession>A0A1I2QNI3</accession>
<reference evidence="2 3" key="1">
    <citation type="submission" date="2016-10" db="EMBL/GenBank/DDBJ databases">
        <authorList>
            <person name="de Groot N.N."/>
        </authorList>
    </citation>
    <scope>NUCLEOTIDE SEQUENCE [LARGE SCALE GENOMIC DNA]</scope>
    <source>
        <strain evidence="2 3">DSM 44945</strain>
    </source>
</reference>
<evidence type="ECO:0000256" key="1">
    <source>
        <dbReference type="SAM" id="Phobius"/>
    </source>
</evidence>
<feature type="transmembrane region" description="Helical" evidence="1">
    <location>
        <begin position="95"/>
        <end position="115"/>
    </location>
</feature>